<dbReference type="CDD" id="cd11386">
    <property type="entry name" value="MCP_signal"/>
    <property type="match status" value="1"/>
</dbReference>
<dbReference type="PANTHER" id="PTHR32089">
    <property type="entry name" value="METHYL-ACCEPTING CHEMOTAXIS PROTEIN MCPB"/>
    <property type="match status" value="1"/>
</dbReference>
<dbReference type="GO" id="GO:0007165">
    <property type="term" value="P:signal transduction"/>
    <property type="evidence" value="ECO:0007669"/>
    <property type="project" value="UniProtKB-KW"/>
</dbReference>
<keyword evidence="6" id="KW-0812">Transmembrane</keyword>
<dbReference type="InterPro" id="IPR004089">
    <property type="entry name" value="MCPsignal_dom"/>
</dbReference>
<evidence type="ECO:0000313" key="10">
    <source>
        <dbReference type="Proteomes" id="UP000638014"/>
    </source>
</evidence>
<comment type="similarity">
    <text evidence="3">Belongs to the methyl-accepting chemotaxis (MCP) protein family.</text>
</comment>
<evidence type="ECO:0000256" key="4">
    <source>
        <dbReference type="PROSITE-ProRule" id="PRU00284"/>
    </source>
</evidence>
<dbReference type="RefSeq" id="WP_191145880.1">
    <property type="nucleotide sequence ID" value="NZ_JACXAF010000023.1"/>
</dbReference>
<dbReference type="PANTHER" id="PTHR32089:SF112">
    <property type="entry name" value="LYSOZYME-LIKE PROTEIN-RELATED"/>
    <property type="match status" value="1"/>
</dbReference>
<keyword evidence="6" id="KW-0472">Membrane</keyword>
<dbReference type="InterPro" id="IPR004090">
    <property type="entry name" value="Chemotax_Me-accpt_rcpt"/>
</dbReference>
<dbReference type="PRINTS" id="PR00260">
    <property type="entry name" value="CHEMTRNSDUCR"/>
</dbReference>
<dbReference type="Proteomes" id="UP000638014">
    <property type="component" value="Unassembled WGS sequence"/>
</dbReference>
<name>A0A8J6QIM9_9GAMM</name>
<feature type="domain" description="Methyl-accepting transducer" evidence="7">
    <location>
        <begin position="263"/>
        <end position="499"/>
    </location>
</feature>
<comment type="caution">
    <text evidence="9">The sequence shown here is derived from an EMBL/GenBank/DDBJ whole genome shotgun (WGS) entry which is preliminary data.</text>
</comment>
<evidence type="ECO:0000256" key="3">
    <source>
        <dbReference type="ARBA" id="ARBA00029447"/>
    </source>
</evidence>
<dbReference type="InterPro" id="IPR003660">
    <property type="entry name" value="HAMP_dom"/>
</dbReference>
<dbReference type="SUPFAM" id="SSF58104">
    <property type="entry name" value="Methyl-accepting chemotaxis protein (MCP) signaling domain"/>
    <property type="match status" value="1"/>
</dbReference>
<dbReference type="Gene3D" id="1.10.287.950">
    <property type="entry name" value="Methyl-accepting chemotaxis protein"/>
    <property type="match status" value="1"/>
</dbReference>
<dbReference type="SMART" id="SM00304">
    <property type="entry name" value="HAMP"/>
    <property type="match status" value="1"/>
</dbReference>
<keyword evidence="6" id="KW-1133">Transmembrane helix</keyword>
<evidence type="ECO:0000259" key="8">
    <source>
        <dbReference type="PROSITE" id="PS50885"/>
    </source>
</evidence>
<proteinExistence type="inferred from homology"/>
<keyword evidence="2 4" id="KW-0807">Transducer</keyword>
<keyword evidence="10" id="KW-1185">Reference proteome</keyword>
<evidence type="ECO:0000256" key="1">
    <source>
        <dbReference type="ARBA" id="ARBA00004370"/>
    </source>
</evidence>
<dbReference type="GO" id="GO:0004888">
    <property type="term" value="F:transmembrane signaling receptor activity"/>
    <property type="evidence" value="ECO:0007669"/>
    <property type="project" value="InterPro"/>
</dbReference>
<protein>
    <submittedName>
        <fullName evidence="9">Methyl-accepting chemotaxis protein</fullName>
    </submittedName>
</protein>
<dbReference type="Pfam" id="PF00672">
    <property type="entry name" value="HAMP"/>
    <property type="match status" value="1"/>
</dbReference>
<evidence type="ECO:0000256" key="5">
    <source>
        <dbReference type="SAM" id="Coils"/>
    </source>
</evidence>
<gene>
    <name evidence="9" type="ORF">IC617_15390</name>
</gene>
<dbReference type="Pfam" id="PF00015">
    <property type="entry name" value="MCPsignal"/>
    <property type="match status" value="1"/>
</dbReference>
<dbReference type="AlphaFoldDB" id="A0A8J6QIM9"/>
<feature type="transmembrane region" description="Helical" evidence="6">
    <location>
        <begin position="181"/>
        <end position="203"/>
    </location>
</feature>
<comment type="subcellular location">
    <subcellularLocation>
        <location evidence="1">Membrane</location>
    </subcellularLocation>
</comment>
<organism evidence="9 10">
    <name type="scientific">Neiella litorisoli</name>
    <dbReference type="NCBI Taxonomy" id="2771431"/>
    <lineage>
        <taxon>Bacteria</taxon>
        <taxon>Pseudomonadati</taxon>
        <taxon>Pseudomonadota</taxon>
        <taxon>Gammaproteobacteria</taxon>
        <taxon>Alteromonadales</taxon>
        <taxon>Echinimonadaceae</taxon>
        <taxon>Neiella</taxon>
    </lineage>
</organism>
<dbReference type="FunFam" id="1.10.287.950:FF:000001">
    <property type="entry name" value="Methyl-accepting chemotaxis sensory transducer"/>
    <property type="match status" value="1"/>
</dbReference>
<evidence type="ECO:0000259" key="7">
    <source>
        <dbReference type="PROSITE" id="PS50111"/>
    </source>
</evidence>
<sequence>MKQLSIATKLYLTMALVGLVLLLITLSFSYQHERDLVRQMASKQATALANGYFESVNTLMLSGAMTQQPVLHRKMLSQANVERLDIIRGEALVAMFGLGTQGSTHLDALERRALTGEHIEHFSSASGTPLVTVLTPIVMTANHDGINCLMCHATSKEGEIAGAVRIDYSLADAEQQIYQALWQQSGLLTLIFAIGVAALALVFKRTVVARLNDLRGKLATISEHSDLSVQLGGQRGDEIGQVYRSIDQLLAQFRHSVKQLASNTHLLHDTAEQVHHIAASTEKSVVELKEGTDSVATSMTEMESSAAEVLQNAKYTAERSESANQQARSGAIESQRVQAQIEQLATLVSSASQSLEQLEERSDKVSTVVEVISAIAEQTNLLALNAAIEAARAGEQGRGFSVVADEVRSLANRTHDSTDEIKSINEELRRQKDQVVGIIEQVIQSAQNSSGSIQQLAEQLTAIEAQSDEISQLNAQVAQAANEQTKAMEQINGHLAAIRQIAEKSAQDAATDNVISDKVVALSEKLEAIVDAYKI</sequence>
<feature type="coiled-coil region" evidence="5">
    <location>
        <begin position="421"/>
        <end position="490"/>
    </location>
</feature>
<dbReference type="Gene3D" id="3.30.450.290">
    <property type="match status" value="1"/>
</dbReference>
<keyword evidence="5" id="KW-0175">Coiled coil</keyword>
<dbReference type="GO" id="GO:0006935">
    <property type="term" value="P:chemotaxis"/>
    <property type="evidence" value="ECO:0007669"/>
    <property type="project" value="InterPro"/>
</dbReference>
<evidence type="ECO:0000256" key="2">
    <source>
        <dbReference type="ARBA" id="ARBA00023224"/>
    </source>
</evidence>
<reference evidence="9" key="1">
    <citation type="submission" date="2020-09" db="EMBL/GenBank/DDBJ databases">
        <title>A novel bacterium of genus Neiella, isolated from South China Sea.</title>
        <authorList>
            <person name="Huang H."/>
            <person name="Mo K."/>
            <person name="Hu Y."/>
        </authorList>
    </citation>
    <scope>NUCLEOTIDE SEQUENCE</scope>
    <source>
        <strain evidence="9">HB171785</strain>
    </source>
</reference>
<feature type="domain" description="HAMP" evidence="8">
    <location>
        <begin position="205"/>
        <end position="258"/>
    </location>
</feature>
<dbReference type="SMART" id="SM00283">
    <property type="entry name" value="MA"/>
    <property type="match status" value="1"/>
</dbReference>
<dbReference type="EMBL" id="JACXAF010000023">
    <property type="protein sequence ID" value="MBD1390815.1"/>
    <property type="molecule type" value="Genomic_DNA"/>
</dbReference>
<dbReference type="GO" id="GO:0016020">
    <property type="term" value="C:membrane"/>
    <property type="evidence" value="ECO:0007669"/>
    <property type="project" value="UniProtKB-SubCell"/>
</dbReference>
<dbReference type="PROSITE" id="PS50885">
    <property type="entry name" value="HAMP"/>
    <property type="match status" value="1"/>
</dbReference>
<accession>A0A8J6QIM9</accession>
<dbReference type="PROSITE" id="PS50111">
    <property type="entry name" value="CHEMOTAXIS_TRANSDUC_2"/>
    <property type="match status" value="1"/>
</dbReference>
<evidence type="ECO:0000256" key="6">
    <source>
        <dbReference type="SAM" id="Phobius"/>
    </source>
</evidence>
<evidence type="ECO:0000313" key="9">
    <source>
        <dbReference type="EMBL" id="MBD1390815.1"/>
    </source>
</evidence>